<dbReference type="GO" id="GO:0005096">
    <property type="term" value="F:GTPase activator activity"/>
    <property type="evidence" value="ECO:0007669"/>
    <property type="project" value="InterPro"/>
</dbReference>
<dbReference type="Gene3D" id="1.10.10.10">
    <property type="entry name" value="Winged helix-like DNA-binding domain superfamily/Winged helix DNA-binding domain"/>
    <property type="match status" value="1"/>
</dbReference>
<dbReference type="PROSITE" id="PS50186">
    <property type="entry name" value="DEP"/>
    <property type="match status" value="1"/>
</dbReference>
<dbReference type="CDD" id="cd04449">
    <property type="entry name" value="DEP_DEPDC5-like"/>
    <property type="match status" value="1"/>
</dbReference>
<dbReference type="InterPro" id="IPR000591">
    <property type="entry name" value="DEP_dom"/>
</dbReference>
<dbReference type="PANTHER" id="PTHR13179:SF8">
    <property type="entry name" value="GATOR COMPLEX PROTEIN DEPDC5"/>
    <property type="match status" value="1"/>
</dbReference>
<dbReference type="Pfam" id="PF12257">
    <property type="entry name" value="IML1"/>
    <property type="match status" value="1"/>
</dbReference>
<accession>A0A8H4EQF0</accession>
<comment type="similarity">
    <text evidence="2">Belongs to the IML1 family.</text>
</comment>
<feature type="region of interest" description="Disordered" evidence="5">
    <location>
        <begin position="672"/>
        <end position="735"/>
    </location>
</feature>
<feature type="domain" description="DEP" evidence="6">
    <location>
        <begin position="1116"/>
        <end position="1190"/>
    </location>
</feature>
<dbReference type="InterPro" id="IPR036390">
    <property type="entry name" value="WH_DNA-bd_sf"/>
</dbReference>
<reference evidence="7 8" key="1">
    <citation type="journal article" date="2019" name="Environ. Microbiol.">
        <title>At the nexus of three kingdoms: the genome of the mycorrhizal fungus Gigaspora margarita provides insights into plant, endobacterial and fungal interactions.</title>
        <authorList>
            <person name="Venice F."/>
            <person name="Ghignone S."/>
            <person name="Salvioli di Fossalunga A."/>
            <person name="Amselem J."/>
            <person name="Novero M."/>
            <person name="Xianan X."/>
            <person name="Sedzielewska Toro K."/>
            <person name="Morin E."/>
            <person name="Lipzen A."/>
            <person name="Grigoriev I.V."/>
            <person name="Henrissat B."/>
            <person name="Martin F.M."/>
            <person name="Bonfante P."/>
        </authorList>
    </citation>
    <scope>NUCLEOTIDE SEQUENCE [LARGE SCALE GENOMIC DNA]</scope>
    <source>
        <strain evidence="7 8">BEG34</strain>
    </source>
</reference>
<keyword evidence="8" id="KW-1185">Reference proteome</keyword>
<evidence type="ECO:0000313" key="7">
    <source>
        <dbReference type="EMBL" id="KAF0533841.1"/>
    </source>
</evidence>
<organism evidence="7 8">
    <name type="scientific">Gigaspora margarita</name>
    <dbReference type="NCBI Taxonomy" id="4874"/>
    <lineage>
        <taxon>Eukaryota</taxon>
        <taxon>Fungi</taxon>
        <taxon>Fungi incertae sedis</taxon>
        <taxon>Mucoromycota</taxon>
        <taxon>Glomeromycotina</taxon>
        <taxon>Glomeromycetes</taxon>
        <taxon>Diversisporales</taxon>
        <taxon>Gigasporaceae</taxon>
        <taxon>Gigaspora</taxon>
    </lineage>
</organism>
<dbReference type="GO" id="GO:0035556">
    <property type="term" value="P:intracellular signal transduction"/>
    <property type="evidence" value="ECO:0007669"/>
    <property type="project" value="InterPro"/>
</dbReference>
<name>A0A8H4EQF0_GIGMA</name>
<gene>
    <name evidence="7" type="ORF">F8M41_010408</name>
</gene>
<dbReference type="GO" id="GO:0005774">
    <property type="term" value="C:vacuolar membrane"/>
    <property type="evidence" value="ECO:0007669"/>
    <property type="project" value="UniProtKB-SubCell"/>
</dbReference>
<dbReference type="InterPro" id="IPR055213">
    <property type="entry name" value="IML1_double_psi_beta_barrel"/>
</dbReference>
<proteinExistence type="inferred from homology"/>
<dbReference type="Pfam" id="PF00610">
    <property type="entry name" value="DEP"/>
    <property type="match status" value="1"/>
</dbReference>
<dbReference type="PANTHER" id="PTHR13179">
    <property type="entry name" value="DEP DOMAIN CONTAINING PROTEIN 5"/>
    <property type="match status" value="1"/>
</dbReference>
<feature type="region of interest" description="Disordered" evidence="5">
    <location>
        <begin position="1"/>
        <end position="24"/>
    </location>
</feature>
<feature type="compositionally biased region" description="Low complexity" evidence="5">
    <location>
        <begin position="12"/>
        <end position="24"/>
    </location>
</feature>
<dbReference type="InterPro" id="IPR048255">
    <property type="entry name" value="IML1_N"/>
</dbReference>
<dbReference type="GO" id="GO:0010508">
    <property type="term" value="P:positive regulation of autophagy"/>
    <property type="evidence" value="ECO:0007669"/>
    <property type="project" value="TreeGrafter"/>
</dbReference>
<sequence length="1531" mass="176226">MDEKSSAAVSGQPFSSSFQSSTLPSTLPSNIALSTISTSAKSSLSTITENITSNPLRTKMLNLWVHDGNFSKQDFIMNPDCFPDAKPGQLLEIYHSTESSDITKHLIVKVDAFDKEYIGKEKPILQISLANHIAQIFNFKPRTNVIVREVDAESVSAEYVEFSFRDQYIGRGDMWRLTRSLMGTCVYLGKRIEFAGCIRAQVKKIYVKKRQVSCGYITGVTKPIFRSESAKLFIFVQMSREMWEFDEDGELYFEKTIVFFSELFRYWKQLGTNHVVSIVLFSRIFYDYEYLDKHDTELKAESSLKDYDNNRACKDFYKVIVDWETRSDWSSVLMSLKNELLNYQPAVLMRNKKCQDGYYNILAGKNSYAFEGNILEAINLALNPFDKHYVDRDLMRTGLSIIIVTPGCGRFEVDKKLLRITTERIVDNGIGLDLVCLSKAPLHAVPLFKFKSQEISKAPLPDWFDKKTHKWQQAKDMYLESRDPLDFDENPLDTNYVYYQTPDWVECNFYSRYHDKLLKPGKFIPRCRIYEIQMMGIMEHEISSILIPHLPANGEFDYDKYDEEIFTNVRLKSKQMGFQYNDSLNTVNRTSELSQLRKSNDDFTLYQKNYSSELARSLPKGLLQLPLGLMQPLHPEQNKSTSTNFKSTRLSGSNLIDSSIINSREVFMRSHLHESSQDGSFRGDQTDDEDQVVTSSTVEAIPIRSSNRSVRNSIPSPKGSIPESNKSSFASEKGRSINASRQIHQILSNPCNRSSKTGNGIRLKRWEHVFPQPKLMNSVKWSALYTPACLPLTTDHFPTINEHCYEEGTYTISVDPDTFSINQEHSSEESKTEILLNEMISQRLAQGYQLIVPSPGSANVIDSAKSIKSTSNITDNLSISPEFTKSPNFRNNRESTPQFKQLNSFAVSNPCYLSMGRHVHKLTYYPAEHVEVKRYLRKTEYKLDPIPYSCVVWPRCQESYEIRKVMFNYPNTNYKWNHVDQLACGYQEDLSDSDDLRFWRTRFVLIPMENIPSNLLKTANELNDLDEEEIRVNGIYKFFELFEKASWIPQNERKEANNKTKRENVTPPLQLTTFDPSIYVKYFEDVHPRRSSVNPAEERLSKESKIPTIVSAMMNPTTGIVRDRRWHLRFYQNAIVGNEYVDWLLKKFPDINTREDAVTFGNELQEKGVIEHCTKRHQFLDGYYFYQIKEDHAERKSAKKWFVSKAVKFSGSSVPNSPVPTATSTGPPKRPVIELTKAMQIDIDPLKKSDRRETATLHYDVVFNPDNCYHFQLHWLGCTARLIEELLQKWSGNADRYGLKLVEVPIEQAISLTDNNPFQSPTLIKLSVLPPSLDSLGKKLHPAINQHLYFEKQLIKHFKFILDVESDDVFPEDVVVKYSYSKTPFKYSQYIHRSGVAFIQICEEGYLWMNNRLFTTHNPSSSLMNHSIVRNSAHLPASLLTNSNVIGRDSNLMSGSVRDSNMMSGGVRDTNMISKSSANLAPNPDMLLKEFQNFCGSEDLLRRFWDYVISGLPEQGEDDTEEELSEPYDTS</sequence>
<dbReference type="GO" id="GO:1904262">
    <property type="term" value="P:negative regulation of TORC1 signaling"/>
    <property type="evidence" value="ECO:0007669"/>
    <property type="project" value="TreeGrafter"/>
</dbReference>
<feature type="compositionally biased region" description="Low complexity" evidence="5">
    <location>
        <begin position="701"/>
        <end position="717"/>
    </location>
</feature>
<dbReference type="OrthoDB" id="39497at2759"/>
<protein>
    <recommendedName>
        <fullName evidence="3">Vacuolar membrane-associated protein IML1</fullName>
    </recommendedName>
    <alternativeName>
        <fullName evidence="4">Vacuolar membrane-associated protein iml1</fullName>
    </alternativeName>
</protein>
<dbReference type="InterPro" id="IPR027244">
    <property type="entry name" value="IML1"/>
</dbReference>
<evidence type="ECO:0000256" key="4">
    <source>
        <dbReference type="ARBA" id="ARBA00021881"/>
    </source>
</evidence>
<evidence type="ECO:0000256" key="5">
    <source>
        <dbReference type="SAM" id="MobiDB-lite"/>
    </source>
</evidence>
<evidence type="ECO:0000259" key="6">
    <source>
        <dbReference type="PROSITE" id="PS50186"/>
    </source>
</evidence>
<evidence type="ECO:0000256" key="1">
    <source>
        <dbReference type="ARBA" id="ARBA00004148"/>
    </source>
</evidence>
<dbReference type="InterPro" id="IPR045838">
    <property type="entry name" value="DEPDC5_CTD"/>
</dbReference>
<evidence type="ECO:0000256" key="2">
    <source>
        <dbReference type="ARBA" id="ARBA00005643"/>
    </source>
</evidence>
<dbReference type="EMBL" id="WTPW01000218">
    <property type="protein sequence ID" value="KAF0533841.1"/>
    <property type="molecule type" value="Genomic_DNA"/>
</dbReference>
<evidence type="ECO:0000313" key="8">
    <source>
        <dbReference type="Proteomes" id="UP000439903"/>
    </source>
</evidence>
<dbReference type="Proteomes" id="UP000439903">
    <property type="component" value="Unassembled WGS sequence"/>
</dbReference>
<evidence type="ECO:0000256" key="3">
    <source>
        <dbReference type="ARBA" id="ARBA00018529"/>
    </source>
</evidence>
<dbReference type="Pfam" id="PF19418">
    <property type="entry name" value="DEPDC5_CTD"/>
    <property type="match status" value="1"/>
</dbReference>
<dbReference type="SUPFAM" id="SSF46785">
    <property type="entry name" value="Winged helix' DNA-binding domain"/>
    <property type="match status" value="1"/>
</dbReference>
<dbReference type="InterPro" id="IPR036388">
    <property type="entry name" value="WH-like_DNA-bd_sf"/>
</dbReference>
<dbReference type="GO" id="GO:1990130">
    <property type="term" value="C:GATOR1 complex"/>
    <property type="evidence" value="ECO:0007669"/>
    <property type="project" value="TreeGrafter"/>
</dbReference>
<dbReference type="SMART" id="SM00049">
    <property type="entry name" value="DEP"/>
    <property type="match status" value="1"/>
</dbReference>
<comment type="caution">
    <text evidence="7">The sequence shown here is derived from an EMBL/GenBank/DDBJ whole genome shotgun (WGS) entry which is preliminary data.</text>
</comment>
<dbReference type="Pfam" id="PF23013">
    <property type="entry name" value="IML1_N"/>
    <property type="match status" value="1"/>
</dbReference>
<comment type="subcellular location">
    <subcellularLocation>
        <location evidence="1">Vacuole membrane</location>
        <topology evidence="1">Peripheral membrane protein</topology>
    </subcellularLocation>
</comment>